<protein>
    <submittedName>
        <fullName evidence="2">DUF4138 domain-containing protein</fullName>
    </submittedName>
</protein>
<feature type="signal peptide" evidence="1">
    <location>
        <begin position="1"/>
        <end position="21"/>
    </location>
</feature>
<evidence type="ECO:0000313" key="3">
    <source>
        <dbReference type="Proteomes" id="UP000428260"/>
    </source>
</evidence>
<organism evidence="2 3">
    <name type="scientific">Maribellus comscasis</name>
    <dbReference type="NCBI Taxonomy" id="2681766"/>
    <lineage>
        <taxon>Bacteria</taxon>
        <taxon>Pseudomonadati</taxon>
        <taxon>Bacteroidota</taxon>
        <taxon>Bacteroidia</taxon>
        <taxon>Marinilabiliales</taxon>
        <taxon>Prolixibacteraceae</taxon>
        <taxon>Maribellus</taxon>
    </lineage>
</organism>
<feature type="chain" id="PRO_5026341097" evidence="1">
    <location>
        <begin position="22"/>
        <end position="267"/>
    </location>
</feature>
<dbReference type="InterPro" id="IPR022298">
    <property type="entry name" value="Conjug_transposon_TraN"/>
</dbReference>
<dbReference type="RefSeq" id="WP_158871955.1">
    <property type="nucleotide sequence ID" value="NZ_CP046401.1"/>
</dbReference>
<keyword evidence="1" id="KW-0732">Signal</keyword>
<gene>
    <name evidence="2" type="ORF">GM418_30150</name>
</gene>
<dbReference type="AlphaFoldDB" id="A0A6I6K5N0"/>
<reference evidence="2 3" key="1">
    <citation type="submission" date="2019-11" db="EMBL/GenBank/DDBJ databases">
        <authorList>
            <person name="Zheng R.K."/>
            <person name="Sun C.M."/>
        </authorList>
    </citation>
    <scope>NUCLEOTIDE SEQUENCE [LARGE SCALE GENOMIC DNA]</scope>
    <source>
        <strain evidence="2 3">WC007</strain>
    </source>
</reference>
<evidence type="ECO:0000256" key="1">
    <source>
        <dbReference type="SAM" id="SignalP"/>
    </source>
</evidence>
<dbReference type="KEGG" id="mcos:GM418_30150"/>
<sequence length="267" mass="31170">MKQIILAFVFFVFSLAISAQNQIEICQNKTTHLIAKEKITYVQVGDPDKLIAEVVPEQPNMVRVKALDDFSEESSLTIISGNRSYSLFVKYSNANKISYIMEDFYWEKAGDINIGPVPEYYLKEMCSRLLSKDIQKPVRAKSHKDGIIFRLRNIYLKQDLLFFELEISNTTNIALDADDYHWWIEDRKRSKVTNVQEYPVEKIYQHYNWESIPAKTTLREVFVLPKFLIPDKRILKIELLEKALGNTGRKLSLKVKNKEILKAKELN</sequence>
<dbReference type="Pfam" id="PF13595">
    <property type="entry name" value="DUF4138"/>
    <property type="match status" value="1"/>
</dbReference>
<dbReference type="Proteomes" id="UP000428260">
    <property type="component" value="Chromosome"/>
</dbReference>
<accession>A0A6I6K5N0</accession>
<evidence type="ECO:0000313" key="2">
    <source>
        <dbReference type="EMBL" id="QGY47772.1"/>
    </source>
</evidence>
<keyword evidence="3" id="KW-1185">Reference proteome</keyword>
<proteinExistence type="predicted"/>
<name>A0A6I6K5N0_9BACT</name>
<dbReference type="EMBL" id="CP046401">
    <property type="protein sequence ID" value="QGY47772.1"/>
    <property type="molecule type" value="Genomic_DNA"/>
</dbReference>